<evidence type="ECO:0000259" key="7">
    <source>
        <dbReference type="PROSITE" id="PS50105"/>
    </source>
</evidence>
<evidence type="ECO:0000256" key="2">
    <source>
        <dbReference type="ARBA" id="ARBA00010304"/>
    </source>
</evidence>
<feature type="region of interest" description="Disordered" evidence="6">
    <location>
        <begin position="234"/>
        <end position="262"/>
    </location>
</feature>
<keyword evidence="9" id="KW-1185">Reference proteome</keyword>
<dbReference type="GO" id="GO:0003684">
    <property type="term" value="F:damaged DNA binding"/>
    <property type="evidence" value="ECO:0007669"/>
    <property type="project" value="TreeGrafter"/>
</dbReference>
<dbReference type="PROSITE" id="PS50105">
    <property type="entry name" value="SAM_DOMAIN"/>
    <property type="match status" value="1"/>
</dbReference>
<dbReference type="Pfam" id="PF07647">
    <property type="entry name" value="SAM_2"/>
    <property type="match status" value="1"/>
</dbReference>
<dbReference type="SUPFAM" id="SSF47769">
    <property type="entry name" value="SAM/Pointed domain"/>
    <property type="match status" value="1"/>
</dbReference>
<dbReference type="GO" id="GO:0036297">
    <property type="term" value="P:interstrand cross-link repair"/>
    <property type="evidence" value="ECO:0007669"/>
    <property type="project" value="TreeGrafter"/>
</dbReference>
<proteinExistence type="inferred from homology"/>
<dbReference type="Gene3D" id="1.10.150.50">
    <property type="entry name" value="Transcription Factor, Ets-1"/>
    <property type="match status" value="1"/>
</dbReference>
<dbReference type="Pfam" id="PF07522">
    <property type="entry name" value="DRMBL"/>
    <property type="match status" value="1"/>
</dbReference>
<name>A0A8J4B963_9CHLO</name>
<evidence type="ECO:0000256" key="1">
    <source>
        <dbReference type="ARBA" id="ARBA00004123"/>
    </source>
</evidence>
<gene>
    <name evidence="8" type="ORF">Vafri_11958</name>
</gene>
<feature type="compositionally biased region" description="Gly residues" evidence="6">
    <location>
        <begin position="908"/>
        <end position="920"/>
    </location>
</feature>
<dbReference type="EMBL" id="BNCO01000025">
    <property type="protein sequence ID" value="GIL56636.1"/>
    <property type="molecule type" value="Genomic_DNA"/>
</dbReference>
<dbReference type="Gene3D" id="3.40.50.12650">
    <property type="match status" value="1"/>
</dbReference>
<feature type="region of interest" description="Disordered" evidence="6">
    <location>
        <begin position="1"/>
        <end position="37"/>
    </location>
</feature>
<feature type="region of interest" description="Disordered" evidence="6">
    <location>
        <begin position="870"/>
        <end position="923"/>
    </location>
</feature>
<feature type="compositionally biased region" description="Low complexity" evidence="6">
    <location>
        <begin position="873"/>
        <end position="886"/>
    </location>
</feature>
<keyword evidence="5" id="KW-0539">Nucleus</keyword>
<feature type="domain" description="SAM" evidence="7">
    <location>
        <begin position="613"/>
        <end position="676"/>
    </location>
</feature>
<dbReference type="PANTHER" id="PTHR23240:SF35">
    <property type="entry name" value="DNA REPAIR METALLO-BETA-LACTAMASE FAMILY PROTEIN-RELATED"/>
    <property type="match status" value="1"/>
</dbReference>
<feature type="region of interest" description="Disordered" evidence="6">
    <location>
        <begin position="519"/>
        <end position="542"/>
    </location>
</feature>
<evidence type="ECO:0000313" key="8">
    <source>
        <dbReference type="EMBL" id="GIL56636.1"/>
    </source>
</evidence>
<dbReference type="Proteomes" id="UP000747399">
    <property type="component" value="Unassembled WGS sequence"/>
</dbReference>
<accession>A0A8J4B963</accession>
<evidence type="ECO:0000256" key="4">
    <source>
        <dbReference type="ARBA" id="ARBA00023204"/>
    </source>
</evidence>
<dbReference type="InterPro" id="IPR001660">
    <property type="entry name" value="SAM"/>
</dbReference>
<comment type="similarity">
    <text evidence="2">Belongs to the DNA repair metallo-beta-lactamase (DRMBL) family.</text>
</comment>
<dbReference type="InterPro" id="IPR013761">
    <property type="entry name" value="SAM/pointed_sf"/>
</dbReference>
<dbReference type="SUPFAM" id="SSF56281">
    <property type="entry name" value="Metallo-hydrolase/oxidoreductase"/>
    <property type="match status" value="1"/>
</dbReference>
<dbReference type="CDD" id="cd09487">
    <property type="entry name" value="SAM_superfamily"/>
    <property type="match status" value="1"/>
</dbReference>
<feature type="compositionally biased region" description="Basic and acidic residues" evidence="6">
    <location>
        <begin position="183"/>
        <end position="210"/>
    </location>
</feature>
<dbReference type="InterPro" id="IPR036866">
    <property type="entry name" value="RibonucZ/Hydroxyglut_hydro"/>
</dbReference>
<comment type="subcellular location">
    <subcellularLocation>
        <location evidence="1">Nucleus</location>
    </subcellularLocation>
</comment>
<evidence type="ECO:0000256" key="5">
    <source>
        <dbReference type="ARBA" id="ARBA00023242"/>
    </source>
</evidence>
<evidence type="ECO:0000256" key="6">
    <source>
        <dbReference type="SAM" id="MobiDB-lite"/>
    </source>
</evidence>
<dbReference type="AlphaFoldDB" id="A0A8J4B963"/>
<evidence type="ECO:0000313" key="9">
    <source>
        <dbReference type="Proteomes" id="UP000747399"/>
    </source>
</evidence>
<feature type="compositionally biased region" description="Acidic residues" evidence="6">
    <location>
        <begin position="1"/>
        <end position="12"/>
    </location>
</feature>
<feature type="region of interest" description="Disordered" evidence="6">
    <location>
        <begin position="741"/>
        <end position="806"/>
    </location>
</feature>
<dbReference type="GO" id="GO:0005634">
    <property type="term" value="C:nucleus"/>
    <property type="evidence" value="ECO:0007669"/>
    <property type="project" value="UniProtKB-SubCell"/>
</dbReference>
<reference evidence="8" key="1">
    <citation type="journal article" date="2021" name="Proc. Natl. Acad. Sci. U.S.A.">
        <title>Three genomes in the algal genus Volvox reveal the fate of a haploid sex-determining region after a transition to homothallism.</title>
        <authorList>
            <person name="Yamamoto K."/>
            <person name="Hamaji T."/>
            <person name="Kawai-Toyooka H."/>
            <person name="Matsuzaki R."/>
            <person name="Takahashi F."/>
            <person name="Nishimura Y."/>
            <person name="Kawachi M."/>
            <person name="Noguchi H."/>
            <person name="Minakuchi Y."/>
            <person name="Umen J.G."/>
            <person name="Toyoda A."/>
            <person name="Nozaki H."/>
        </authorList>
    </citation>
    <scope>NUCLEOTIDE SEQUENCE</scope>
    <source>
        <strain evidence="8">NIES-3780</strain>
    </source>
</reference>
<keyword evidence="4" id="KW-0234">DNA repair</keyword>
<keyword evidence="3" id="KW-0227">DNA damage</keyword>
<dbReference type="CDD" id="cd16273">
    <property type="entry name" value="SNM1A-1C-like_MBL-fold"/>
    <property type="match status" value="1"/>
</dbReference>
<dbReference type="GO" id="GO:0035312">
    <property type="term" value="F:5'-3' DNA exonuclease activity"/>
    <property type="evidence" value="ECO:0007669"/>
    <property type="project" value="TreeGrafter"/>
</dbReference>
<dbReference type="InterPro" id="IPR011084">
    <property type="entry name" value="DRMBL"/>
</dbReference>
<protein>
    <recommendedName>
        <fullName evidence="7">SAM domain-containing protein</fullName>
    </recommendedName>
</protein>
<comment type="caution">
    <text evidence="8">The sequence shown here is derived from an EMBL/GenBank/DDBJ whole genome shotgun (WGS) entry which is preliminary data.</text>
</comment>
<dbReference type="PANTHER" id="PTHR23240">
    <property type="entry name" value="DNA CROSS-LINK REPAIR PROTEIN PSO2/SNM1-RELATED"/>
    <property type="match status" value="1"/>
</dbReference>
<dbReference type="GO" id="GO:0006303">
    <property type="term" value="P:double-strand break repair via nonhomologous end joining"/>
    <property type="evidence" value="ECO:0007669"/>
    <property type="project" value="TreeGrafter"/>
</dbReference>
<organism evidence="8 9">
    <name type="scientific">Volvox africanus</name>
    <dbReference type="NCBI Taxonomy" id="51714"/>
    <lineage>
        <taxon>Eukaryota</taxon>
        <taxon>Viridiplantae</taxon>
        <taxon>Chlorophyta</taxon>
        <taxon>core chlorophytes</taxon>
        <taxon>Chlorophyceae</taxon>
        <taxon>CS clade</taxon>
        <taxon>Chlamydomonadales</taxon>
        <taxon>Volvocaceae</taxon>
        <taxon>Volvox</taxon>
    </lineage>
</organism>
<sequence length="1201" mass="126665">MSDVSDFDDNDDFVPIPNKRRRVAAPQPVRKQRANGSCRVTPISARRGSVQGALPPKVSTCQLASTQYHQASADCKGHLRALPVSLPANSRSPLRSLPHGSCAYINVPNKTEGNWSSCVPAPESNVPEASSGVGAQKAPPRLSCTPAPPAPFTVGDSTPGAAASVVPTHPLPIPGEEPISADPCRRFSEPRKSKLSSRRSDGALGSDRRARGIHPAASQPAVLEAVPGVSWLQPAPPQRPAAGVGAPVWASEATPGGRSRSPAAHCCPICRCDLAHVSDTATGREAHVNACLDSGGADEGPSARSRDVAAGVMDAPFPAMDVWAEGIAVNTSKCREVRPRSELATEMEVVGFKSQGEANCSADLVEGSTGNRDDGTVGGETGARSSAVAAIDLLDSDEDDATANADANAIGAPADADDGDFWPLATQLPLSEASLPVLHQECGPYSSHELFRKLSAAPNNGLHVSQAATQAPAAAAAGIVELASAVPLGPVVDGGAGRSPPRGLDHPCEDECGEEAYACNQDGGTDDGGMRKDDDWQPWLDAPDHELDAAAGFGSEPAPGNRDYAERRDPQPDWFVGNGEAVGCVEELEEAGDEREPKLNEDDYYVDDDDGGDDGDPVAAWLYRHGLQRWLSRFQDGEVDEAVVPELNDADLQGLGIDSPRARVAILAAARDFGAAAAPTVVELPQASGGGIQTSPGPHVTFAAPSFPDGADPPILRYPVGQQLQVSNALVKHYYAATGFGPEPQNLQKQQHKQREEQQLDQQLEQQRQQRQQFGQQQDQGPCEQRVQGSAMEPHTAPPAAQPVAAAGSAQPFASMFLTKPSGPVRITNFFRVPGATAGGSGTESSPTAAAAGIAASWGRAVQQHALVLPKGQQQQQQPWQQQQQHLARRHPQQLQPHPQQLQRPGAVAGGGAGGGGGPVGRLPRWVPECHTIPGTRIVVDLFGPLSKGISASMSPFRILTHFHADHYKGLTRSFAGGTVLASPVTARLVSERLKLPAARLRTLPMDTAVDVDGVSLTLVDANHCPGAAMVVAYPPGGWPPVLHTGDCRLGEHMRSNPALQALVGRRCTLVLDTTYCDPQYEFPSQRAVLDAVLDAVKAESFNKRSLFVFGTYTIGKERLFLEVAAAMGQKVYCSKEKAATLAACGLAPQYASLITTNHLEANIHAVPLFKVTLDGLSAILQQYRGRYSAVIGFSPTGWNH</sequence>
<feature type="non-terminal residue" evidence="8">
    <location>
        <position position="1201"/>
    </location>
</feature>
<feature type="compositionally biased region" description="Low complexity" evidence="6">
    <location>
        <begin position="893"/>
        <end position="907"/>
    </location>
</feature>
<evidence type="ECO:0000256" key="3">
    <source>
        <dbReference type="ARBA" id="ARBA00022763"/>
    </source>
</evidence>
<feature type="region of interest" description="Disordered" evidence="6">
    <location>
        <begin position="124"/>
        <end position="221"/>
    </location>
</feature>
<dbReference type="Gene3D" id="3.60.15.10">
    <property type="entry name" value="Ribonuclease Z/Hydroxyacylglutathione hydrolase-like"/>
    <property type="match status" value="1"/>
</dbReference>
<feature type="compositionally biased region" description="Low complexity" evidence="6">
    <location>
        <begin position="760"/>
        <end position="786"/>
    </location>
</feature>